<dbReference type="Proteomes" id="UP000024635">
    <property type="component" value="Unassembled WGS sequence"/>
</dbReference>
<dbReference type="EMBL" id="JARK01001361">
    <property type="protein sequence ID" value="EYC19267.1"/>
    <property type="molecule type" value="Genomic_DNA"/>
</dbReference>
<evidence type="ECO:0000313" key="3">
    <source>
        <dbReference type="EMBL" id="EYC19267.1"/>
    </source>
</evidence>
<feature type="signal peptide" evidence="1">
    <location>
        <begin position="1"/>
        <end position="16"/>
    </location>
</feature>
<evidence type="ECO:0000256" key="1">
    <source>
        <dbReference type="SAM" id="SignalP"/>
    </source>
</evidence>
<gene>
    <name evidence="3" type="primary">Acey_s0025.g1278</name>
    <name evidence="3" type="synonym">Acey-M03F8.6</name>
    <name evidence="3" type="ORF">Y032_0025g1278</name>
</gene>
<reference evidence="4" key="1">
    <citation type="journal article" date="2015" name="Nat. Genet.">
        <title>The genome and transcriptome of the zoonotic hookworm Ancylostoma ceylanicum identify infection-specific gene families.</title>
        <authorList>
            <person name="Schwarz E.M."/>
            <person name="Hu Y."/>
            <person name="Antoshechkin I."/>
            <person name="Miller M.M."/>
            <person name="Sternberg P.W."/>
            <person name="Aroian R.V."/>
        </authorList>
    </citation>
    <scope>NUCLEOTIDE SEQUENCE</scope>
    <source>
        <strain evidence="4">HY135</strain>
    </source>
</reference>
<dbReference type="SUPFAM" id="SSF63712">
    <property type="entry name" value="Nicotinic receptor ligand binding domain-like"/>
    <property type="match status" value="1"/>
</dbReference>
<dbReference type="GO" id="GO:0005230">
    <property type="term" value="F:extracellular ligand-gated monoatomic ion channel activity"/>
    <property type="evidence" value="ECO:0007669"/>
    <property type="project" value="InterPro"/>
</dbReference>
<dbReference type="AlphaFoldDB" id="A0A016UWW9"/>
<proteinExistence type="predicted"/>
<comment type="caution">
    <text evidence="3">The sequence shown here is derived from an EMBL/GenBank/DDBJ whole genome shotgun (WGS) entry which is preliminary data.</text>
</comment>
<protein>
    <recommendedName>
        <fullName evidence="2">Neurotransmitter-gated ion-channel ligand-binding domain-containing protein</fullName>
    </recommendedName>
</protein>
<dbReference type="GO" id="GO:0016020">
    <property type="term" value="C:membrane"/>
    <property type="evidence" value="ECO:0007669"/>
    <property type="project" value="InterPro"/>
</dbReference>
<name>A0A016UWW9_9BILA</name>
<dbReference type="Pfam" id="PF02931">
    <property type="entry name" value="Neur_chan_LBD"/>
    <property type="match status" value="1"/>
</dbReference>
<dbReference type="OrthoDB" id="5861496at2759"/>
<feature type="chain" id="PRO_5001492821" description="Neurotransmitter-gated ion-channel ligand-binding domain-containing protein" evidence="1">
    <location>
        <begin position="17"/>
        <end position="232"/>
    </location>
</feature>
<keyword evidence="4" id="KW-1185">Reference proteome</keyword>
<keyword evidence="1" id="KW-0732">Signal</keyword>
<feature type="domain" description="Neurotransmitter-gated ion-channel ligand-binding" evidence="2">
    <location>
        <begin position="33"/>
        <end position="176"/>
    </location>
</feature>
<dbReference type="Gene3D" id="2.70.170.10">
    <property type="entry name" value="Neurotransmitter-gated ion-channel ligand-binding domain"/>
    <property type="match status" value="1"/>
</dbReference>
<evidence type="ECO:0000259" key="2">
    <source>
        <dbReference type="Pfam" id="PF02931"/>
    </source>
</evidence>
<accession>A0A016UWW9</accession>
<dbReference type="InterPro" id="IPR006202">
    <property type="entry name" value="Neur_chan_lig-bd"/>
</dbReference>
<evidence type="ECO:0000313" key="4">
    <source>
        <dbReference type="Proteomes" id="UP000024635"/>
    </source>
</evidence>
<sequence length="232" mass="26431">MFFLVVWQCMILSVTCRHDTPIVIERPMNRVEFDDLLMEYNKDQGPTSDVSVSVDITVNSARLSEDVLRTSLTLEQTWTDPRLMFKGVSEVPLPSSVQPWHPDTVIINALSYEVKATSSFLNYDGTMRRRQLCYVEVICEESSHSSEELKCPISLTSFSSRGVDHITYVIQQIDVDHIDRISNTTVLYETVTDHRNRTSQLANAVLHLRKPHHLLGDLIEEVSKAAHLQSNS</sequence>
<dbReference type="InterPro" id="IPR036734">
    <property type="entry name" value="Neur_chan_lig-bd_sf"/>
</dbReference>
<organism evidence="3 4">
    <name type="scientific">Ancylostoma ceylanicum</name>
    <dbReference type="NCBI Taxonomy" id="53326"/>
    <lineage>
        <taxon>Eukaryota</taxon>
        <taxon>Metazoa</taxon>
        <taxon>Ecdysozoa</taxon>
        <taxon>Nematoda</taxon>
        <taxon>Chromadorea</taxon>
        <taxon>Rhabditida</taxon>
        <taxon>Rhabditina</taxon>
        <taxon>Rhabditomorpha</taxon>
        <taxon>Strongyloidea</taxon>
        <taxon>Ancylostomatidae</taxon>
        <taxon>Ancylostomatinae</taxon>
        <taxon>Ancylostoma</taxon>
    </lineage>
</organism>